<sequence>MFESDDFDQVLSQFDFTDVIPVVIEKENDTISNSPVNVTKVSTENTESKASNLPDTEVNDKDFNSSKRTKRNLISSHFNHKTKRKFPGPAGLLTGNIKESKDEDICHIELLSQDIDYAQSHLRKDLFESPIWITLLDNLKSWNLADVDLISAVKQQAMNGNLRMRKAQIIAAFIETVDRSATDPLIMLRDDTGTIKCTLHRDAWSKFSPYIVAEYCALLLWKPTVLTTGSAFKKHYLNITLSNILAIYSSAILKEEEIVMPGGYSIIHEEDFTVIKTENLQNLGANRTSKDISDIGGSNLFDDLDGVFLDELF</sequence>
<gene>
    <name evidence="1" type="ORF">K1T71_009757</name>
</gene>
<comment type="caution">
    <text evidence="1">The sequence shown here is derived from an EMBL/GenBank/DDBJ whole genome shotgun (WGS) entry which is preliminary data.</text>
</comment>
<evidence type="ECO:0000313" key="1">
    <source>
        <dbReference type="EMBL" id="KAJ0174649.1"/>
    </source>
</evidence>
<organism evidence="1 2">
    <name type="scientific">Dendrolimus kikuchii</name>
    <dbReference type="NCBI Taxonomy" id="765133"/>
    <lineage>
        <taxon>Eukaryota</taxon>
        <taxon>Metazoa</taxon>
        <taxon>Ecdysozoa</taxon>
        <taxon>Arthropoda</taxon>
        <taxon>Hexapoda</taxon>
        <taxon>Insecta</taxon>
        <taxon>Pterygota</taxon>
        <taxon>Neoptera</taxon>
        <taxon>Endopterygota</taxon>
        <taxon>Lepidoptera</taxon>
        <taxon>Glossata</taxon>
        <taxon>Ditrysia</taxon>
        <taxon>Bombycoidea</taxon>
        <taxon>Lasiocampidae</taxon>
        <taxon>Dendrolimus</taxon>
    </lineage>
</organism>
<accession>A0ACC1CSJ6</accession>
<protein>
    <submittedName>
        <fullName evidence="1">Uncharacterized protein</fullName>
    </submittedName>
</protein>
<keyword evidence="2" id="KW-1185">Reference proteome</keyword>
<proteinExistence type="predicted"/>
<dbReference type="Proteomes" id="UP000824533">
    <property type="component" value="Linkage Group LG17"/>
</dbReference>
<reference evidence="1 2" key="1">
    <citation type="journal article" date="2021" name="Front. Genet.">
        <title>Chromosome-Level Genome Assembly Reveals Significant Gene Expansion in the Toll and IMD Signaling Pathways of Dendrolimus kikuchii.</title>
        <authorList>
            <person name="Zhou J."/>
            <person name="Wu P."/>
            <person name="Xiong Z."/>
            <person name="Liu N."/>
            <person name="Zhao N."/>
            <person name="Ji M."/>
            <person name="Qiu Y."/>
            <person name="Yang B."/>
        </authorList>
    </citation>
    <scope>NUCLEOTIDE SEQUENCE [LARGE SCALE GENOMIC DNA]</scope>
    <source>
        <strain evidence="1">Ann1</strain>
    </source>
</reference>
<name>A0ACC1CSJ6_9NEOP</name>
<evidence type="ECO:0000313" key="2">
    <source>
        <dbReference type="Proteomes" id="UP000824533"/>
    </source>
</evidence>
<dbReference type="EMBL" id="CM034403">
    <property type="protein sequence ID" value="KAJ0174649.1"/>
    <property type="molecule type" value="Genomic_DNA"/>
</dbReference>